<dbReference type="SUPFAM" id="SSF46689">
    <property type="entry name" value="Homeodomain-like"/>
    <property type="match status" value="1"/>
</dbReference>
<dbReference type="Gene3D" id="1.10.10.60">
    <property type="entry name" value="Homeodomain-like"/>
    <property type="match status" value="1"/>
</dbReference>
<keyword evidence="6" id="KW-1185">Reference proteome</keyword>
<comment type="caution">
    <text evidence="5">The sequence shown here is derived from an EMBL/GenBank/DDBJ whole genome shotgun (WGS) entry which is preliminary data.</text>
</comment>
<proteinExistence type="predicted"/>
<dbReference type="PANTHER" id="PTHR46796:SF12">
    <property type="entry name" value="HTH-TYPE DNA-BINDING TRANSCRIPTIONAL ACTIVATOR EUTR"/>
    <property type="match status" value="1"/>
</dbReference>
<dbReference type="InterPro" id="IPR018060">
    <property type="entry name" value="HTH_AraC"/>
</dbReference>
<evidence type="ECO:0000313" key="5">
    <source>
        <dbReference type="EMBL" id="PRH80440.1"/>
    </source>
</evidence>
<accession>A0A2S9Q184</accession>
<feature type="domain" description="HTH araC/xylS-type" evidence="4">
    <location>
        <begin position="213"/>
        <end position="314"/>
    </location>
</feature>
<keyword evidence="2" id="KW-0238">DNA-binding</keyword>
<keyword evidence="1" id="KW-0805">Transcription regulation</keyword>
<dbReference type="RefSeq" id="WP_105867484.1">
    <property type="nucleotide sequence ID" value="NZ_PVLV01000055.1"/>
</dbReference>
<dbReference type="PANTHER" id="PTHR46796">
    <property type="entry name" value="HTH-TYPE TRANSCRIPTIONAL ACTIVATOR RHAS-RELATED"/>
    <property type="match status" value="1"/>
</dbReference>
<dbReference type="GO" id="GO:0043565">
    <property type="term" value="F:sequence-specific DNA binding"/>
    <property type="evidence" value="ECO:0007669"/>
    <property type="project" value="InterPro"/>
</dbReference>
<protein>
    <submittedName>
        <fullName evidence="5">AraC family transcriptional regulator</fullName>
    </submittedName>
</protein>
<dbReference type="InterPro" id="IPR009057">
    <property type="entry name" value="Homeodomain-like_sf"/>
</dbReference>
<organism evidence="5 6">
    <name type="scientific">Streptomyces solincola</name>
    <dbReference type="NCBI Taxonomy" id="2100817"/>
    <lineage>
        <taxon>Bacteria</taxon>
        <taxon>Bacillati</taxon>
        <taxon>Actinomycetota</taxon>
        <taxon>Actinomycetes</taxon>
        <taxon>Kitasatosporales</taxon>
        <taxon>Streptomycetaceae</taxon>
        <taxon>Streptomyces</taxon>
    </lineage>
</organism>
<dbReference type="PROSITE" id="PS00041">
    <property type="entry name" value="HTH_ARAC_FAMILY_1"/>
    <property type="match status" value="1"/>
</dbReference>
<name>A0A2S9Q184_9ACTN</name>
<dbReference type="EMBL" id="PVLV01000055">
    <property type="protein sequence ID" value="PRH80440.1"/>
    <property type="molecule type" value="Genomic_DNA"/>
</dbReference>
<dbReference type="SMART" id="SM00342">
    <property type="entry name" value="HTH_ARAC"/>
    <property type="match status" value="1"/>
</dbReference>
<dbReference type="PROSITE" id="PS01124">
    <property type="entry name" value="HTH_ARAC_FAMILY_2"/>
    <property type="match status" value="1"/>
</dbReference>
<dbReference type="GO" id="GO:0003700">
    <property type="term" value="F:DNA-binding transcription factor activity"/>
    <property type="evidence" value="ECO:0007669"/>
    <property type="project" value="InterPro"/>
</dbReference>
<evidence type="ECO:0000256" key="3">
    <source>
        <dbReference type="ARBA" id="ARBA00023163"/>
    </source>
</evidence>
<dbReference type="OrthoDB" id="5464689at2"/>
<dbReference type="Proteomes" id="UP000239322">
    <property type="component" value="Unassembled WGS sequence"/>
</dbReference>
<keyword evidence="3" id="KW-0804">Transcription</keyword>
<dbReference type="AlphaFoldDB" id="A0A2S9Q184"/>
<dbReference type="Pfam" id="PF12833">
    <property type="entry name" value="HTH_18"/>
    <property type="match status" value="1"/>
</dbReference>
<evidence type="ECO:0000259" key="4">
    <source>
        <dbReference type="PROSITE" id="PS01124"/>
    </source>
</evidence>
<evidence type="ECO:0000313" key="6">
    <source>
        <dbReference type="Proteomes" id="UP000239322"/>
    </source>
</evidence>
<sequence length="317" mass="33950">MSTLRFESDSLEATEEFMSRAYAPMRIGGRPYGAHTLVERTTAPGVSVDKLDLDYTMAYDAGVLDKVALLTIHAGTLTDTTGGRHEVYGPGESFLVTRPDRPYSGEVQAARYTVTMFDPSVLTEVAATGAGGGRGPVELTGHRAISPAAGRRLGAAIGYLRDHVLTDPQAGGLVVATAVRHLAAVTLASLPNTTMAEEEHRLDSRDAGTDTLRRAMAYIEDNAHRDISLADIAAAAFVTPRAAQYAFRRHASTTPLGYLRRVRLDRAHADLRAADPRTASVSAVAMSWGFVHQGRFAAAYRTAYGVPPSATLHGTER</sequence>
<reference evidence="5 6" key="1">
    <citation type="submission" date="2018-03" db="EMBL/GenBank/DDBJ databases">
        <title>Novel Streptomyces sp. from soil.</title>
        <authorList>
            <person name="Tan G.Y.A."/>
            <person name="Lee Z.Y."/>
        </authorList>
    </citation>
    <scope>NUCLEOTIDE SEQUENCE [LARGE SCALE GENOMIC DNA]</scope>
    <source>
        <strain evidence="5 6">ST5x</strain>
    </source>
</reference>
<evidence type="ECO:0000256" key="1">
    <source>
        <dbReference type="ARBA" id="ARBA00023015"/>
    </source>
</evidence>
<dbReference type="InterPro" id="IPR050204">
    <property type="entry name" value="AraC_XylS_family_regulators"/>
</dbReference>
<gene>
    <name evidence="5" type="ORF">C6N75_04240</name>
</gene>
<evidence type="ECO:0000256" key="2">
    <source>
        <dbReference type="ARBA" id="ARBA00023125"/>
    </source>
</evidence>
<dbReference type="InterPro" id="IPR018062">
    <property type="entry name" value="HTH_AraC-typ_CS"/>
</dbReference>